<dbReference type="Proteomes" id="UP001596523">
    <property type="component" value="Unassembled WGS sequence"/>
</dbReference>
<feature type="compositionally biased region" description="Low complexity" evidence="1">
    <location>
        <begin position="406"/>
        <end position="421"/>
    </location>
</feature>
<evidence type="ECO:0000259" key="2">
    <source>
        <dbReference type="Pfam" id="PF14490"/>
    </source>
</evidence>
<keyword evidence="4" id="KW-1185">Reference proteome</keyword>
<feature type="compositionally biased region" description="Low complexity" evidence="1">
    <location>
        <begin position="103"/>
        <end position="139"/>
    </location>
</feature>
<gene>
    <name evidence="3" type="ORF">ACFQVC_21370</name>
</gene>
<feature type="domain" description="ATP-dependent RecD2 DNA helicase-like helix-hairpin-helix" evidence="2">
    <location>
        <begin position="277"/>
        <end position="362"/>
    </location>
</feature>
<evidence type="ECO:0000313" key="3">
    <source>
        <dbReference type="EMBL" id="MFC7306769.1"/>
    </source>
</evidence>
<feature type="compositionally biased region" description="Low complexity" evidence="1">
    <location>
        <begin position="1"/>
        <end position="37"/>
    </location>
</feature>
<reference evidence="4" key="1">
    <citation type="journal article" date="2019" name="Int. J. Syst. Evol. Microbiol.">
        <title>The Global Catalogue of Microorganisms (GCM) 10K type strain sequencing project: providing services to taxonomists for standard genome sequencing and annotation.</title>
        <authorList>
            <consortium name="The Broad Institute Genomics Platform"/>
            <consortium name="The Broad Institute Genome Sequencing Center for Infectious Disease"/>
            <person name="Wu L."/>
            <person name="Ma J."/>
        </authorList>
    </citation>
    <scope>NUCLEOTIDE SEQUENCE [LARGE SCALE GENOMIC DNA]</scope>
    <source>
        <strain evidence="4">SYNS20</strain>
    </source>
</reference>
<dbReference type="RefSeq" id="WP_381832463.1">
    <property type="nucleotide sequence ID" value="NZ_JBHTCF010000009.1"/>
</dbReference>
<dbReference type="Pfam" id="PF14490">
    <property type="entry name" value="HHH_RecD2"/>
    <property type="match status" value="1"/>
</dbReference>
<feature type="region of interest" description="Disordered" evidence="1">
    <location>
        <begin position="406"/>
        <end position="433"/>
    </location>
</feature>
<feature type="compositionally biased region" description="Basic and acidic residues" evidence="1">
    <location>
        <begin position="246"/>
        <end position="256"/>
    </location>
</feature>
<evidence type="ECO:0000256" key="1">
    <source>
        <dbReference type="SAM" id="MobiDB-lite"/>
    </source>
</evidence>
<name>A0ABW2JKX5_9ACTN</name>
<accession>A0ABW2JKX5</accession>
<proteinExistence type="predicted"/>
<organism evidence="3 4">
    <name type="scientific">Streptomyces monticola</name>
    <dbReference type="NCBI Taxonomy" id="2666263"/>
    <lineage>
        <taxon>Bacteria</taxon>
        <taxon>Bacillati</taxon>
        <taxon>Actinomycetota</taxon>
        <taxon>Actinomycetes</taxon>
        <taxon>Kitasatosporales</taxon>
        <taxon>Streptomycetaceae</taxon>
        <taxon>Streptomyces</taxon>
    </lineage>
</organism>
<dbReference type="InterPro" id="IPR029493">
    <property type="entry name" value="RecD2-like_HHH"/>
</dbReference>
<feature type="compositionally biased region" description="Basic and acidic residues" evidence="1">
    <location>
        <begin position="190"/>
        <end position="207"/>
    </location>
</feature>
<comment type="caution">
    <text evidence="3">The sequence shown here is derived from an EMBL/GenBank/DDBJ whole genome shotgun (WGS) entry which is preliminary data.</text>
</comment>
<feature type="region of interest" description="Disordered" evidence="1">
    <location>
        <begin position="1"/>
        <end position="218"/>
    </location>
</feature>
<dbReference type="InterPro" id="IPR027417">
    <property type="entry name" value="P-loop_NTPase"/>
</dbReference>
<dbReference type="Gene3D" id="2.30.30.940">
    <property type="match status" value="1"/>
</dbReference>
<dbReference type="Gene3D" id="1.10.10.2220">
    <property type="match status" value="1"/>
</dbReference>
<dbReference type="SUPFAM" id="SSF52540">
    <property type="entry name" value="P-loop containing nucleoside triphosphate hydrolases"/>
    <property type="match status" value="1"/>
</dbReference>
<feature type="region of interest" description="Disordered" evidence="1">
    <location>
        <begin position="230"/>
        <end position="273"/>
    </location>
</feature>
<protein>
    <submittedName>
        <fullName evidence="3">Helix-hairpin-helix domain-containing protein</fullName>
    </submittedName>
</protein>
<evidence type="ECO:0000313" key="4">
    <source>
        <dbReference type="Proteomes" id="UP001596523"/>
    </source>
</evidence>
<dbReference type="EMBL" id="JBHTCF010000009">
    <property type="protein sequence ID" value="MFC7306769.1"/>
    <property type="molecule type" value="Genomic_DNA"/>
</dbReference>
<feature type="compositionally biased region" description="Low complexity" evidence="1">
    <location>
        <begin position="55"/>
        <end position="64"/>
    </location>
</feature>
<feature type="compositionally biased region" description="Acidic residues" evidence="1">
    <location>
        <begin position="422"/>
        <end position="431"/>
    </location>
</feature>
<sequence>MSTESAAAEETGAPAHEPGAEDGAAQAAAEGADVPGARDGADETSAPERSAQDPADATDATSTDGRPAAQGEAEAASEPEHPAQDTAGGASPDEQAAEDEADGASTDGQAAAQGGADGTSTDEQAAAQGGADGASTDGQATEDEADGTSTDEQAAAQGGADVVSTDEQTTTGDAGAAGEQVSEAEAELAAQRELRERIERRKAEKEGPVASGTKLSGKAADLLAAVRAVESGEKPASRVFDAAEPASRRPAPEQARRPQPPAPVRTPAEPAAETVGTVRAVLAEGGAPGALAEPAAAALGDGADTLLREDPWRLLRVPGVRPEQADGFARALLGDACGPDDERRSRAVAVWLLEQAAVAGHTALDATTLESALGRYAVSDPDAAVQSAISEGDLLVFQDALDSQAPGAAAPAPVAPASGAESEGDEQDEEEQPVRVLVGLERCALAEESLADGLARVVNSLVKEESQERSELLSAADAAKGSTAELIRAVAGHSLVLHTGGEAARAEPAALVAAAASAGLRVCAAAHTAYGRRVFARSLAAASPQEAPEAADTAPAVVTVHGLLSGAEGPGRDSEGALALDLLVVLDAPQLDVETAAMLVESLPDGARLLLSGDPGVLWSAGAGRVFADVLAARGCPVVVSRTPDEGPIGELVSGIGIGELNQVAAPGKEVVIVPVRDAGEAVHRTVQLVADSVPRAFQLPADATQVITVGHGGAAGTRALNAALKERLNPGPGRFGGFDPGDRVAYATAGSGRTRLGRVVRADAEGLHLECEGDPVVVPKDRVEQSVRHGWALTAQQAAGQRWPAAVAVLPGDAAQGLTRAWVYTAFSRGERHLSVVHGVEQALPRAVAEVPAKPRTTRLQTLLRAQLPSADQPRT</sequence>
<dbReference type="Gene3D" id="3.40.50.300">
    <property type="entry name" value="P-loop containing nucleotide triphosphate hydrolases"/>
    <property type="match status" value="2"/>
</dbReference>